<keyword evidence="2" id="KW-0732">Signal</keyword>
<evidence type="ECO:0000256" key="2">
    <source>
        <dbReference type="SAM" id="SignalP"/>
    </source>
</evidence>
<feature type="region of interest" description="Disordered" evidence="1">
    <location>
        <begin position="486"/>
        <end position="508"/>
    </location>
</feature>
<feature type="chain" id="PRO_5046607336" description="Integrase zinc-binding domain-containing protein" evidence="2">
    <location>
        <begin position="26"/>
        <end position="508"/>
    </location>
</feature>
<evidence type="ECO:0008006" key="5">
    <source>
        <dbReference type="Google" id="ProtNLM"/>
    </source>
</evidence>
<sequence>MVFDPLGLISHFLMFLRSLLQEIWRASVDWDEQIHDCHFDKWLVWLRFLPRVADIKIPRCYRTVTSAEEGTIVQMHTFVDASENGFAAVVYLRFQEGNTVECTLAGAKTRVAPLKFLSIPRSELQAAVIGTRLADSIQESLSIKVQRRFFWTDSRDVMCWLHSDHRRYSQYVGVRISEVLETTPLRDWRWVPTKLNVADDGNKWKGSPDFSASSRWLHGPEFLREPEEKWPISPQPVKTTVTELRPHLHLHFQTLESIIDTSRFSRWLCLLKTTAYVFRAIRNMLRTIRQSPKAYGPLSRDELIMAESYLYKIAQRCTYEDEIAILSTKQEPSSKEISRSSSLYRLCPFMDEKGVLRIRGRTSACQFIDNSIVNPIILPREHSVTKLIVLDVHQRFLHQNHETAINELKQRYYISRLKAIYKSVRNNCQVCKNERACPEAPLMSGAPHARLAAYSRPFTHMGVDYFGPMMYTLKPQTHLIVNQSAQDHFPSDPCPDDDPCHTGARPSL</sequence>
<protein>
    <recommendedName>
        <fullName evidence="5">Integrase zinc-binding domain-containing protein</fullName>
    </recommendedName>
</protein>
<dbReference type="InterPro" id="IPR008042">
    <property type="entry name" value="Retrotrans_Pao"/>
</dbReference>
<evidence type="ECO:0000313" key="3">
    <source>
        <dbReference type="EnsemblMetazoa" id="AALFPA23_007706.P10315"/>
    </source>
</evidence>
<organism evidence="3 4">
    <name type="scientific">Aedes albopictus</name>
    <name type="common">Asian tiger mosquito</name>
    <name type="synonym">Stegomyia albopicta</name>
    <dbReference type="NCBI Taxonomy" id="7160"/>
    <lineage>
        <taxon>Eukaryota</taxon>
        <taxon>Metazoa</taxon>
        <taxon>Ecdysozoa</taxon>
        <taxon>Arthropoda</taxon>
        <taxon>Hexapoda</taxon>
        <taxon>Insecta</taxon>
        <taxon>Pterygota</taxon>
        <taxon>Neoptera</taxon>
        <taxon>Endopterygota</taxon>
        <taxon>Diptera</taxon>
        <taxon>Nematocera</taxon>
        <taxon>Culicoidea</taxon>
        <taxon>Culicidae</taxon>
        <taxon>Culicinae</taxon>
        <taxon>Aedini</taxon>
        <taxon>Aedes</taxon>
        <taxon>Stegomyia</taxon>
    </lineage>
</organism>
<proteinExistence type="predicted"/>
<reference evidence="4" key="1">
    <citation type="journal article" date="2015" name="Proc. Natl. Acad. Sci. U.S.A.">
        <title>Genome sequence of the Asian Tiger mosquito, Aedes albopictus, reveals insights into its biology, genetics, and evolution.</title>
        <authorList>
            <person name="Chen X.G."/>
            <person name="Jiang X."/>
            <person name="Gu J."/>
            <person name="Xu M."/>
            <person name="Wu Y."/>
            <person name="Deng Y."/>
            <person name="Zhang C."/>
            <person name="Bonizzoni M."/>
            <person name="Dermauw W."/>
            <person name="Vontas J."/>
            <person name="Armbruster P."/>
            <person name="Huang X."/>
            <person name="Yang Y."/>
            <person name="Zhang H."/>
            <person name="He W."/>
            <person name="Peng H."/>
            <person name="Liu Y."/>
            <person name="Wu K."/>
            <person name="Chen J."/>
            <person name="Lirakis M."/>
            <person name="Topalis P."/>
            <person name="Van Leeuwen T."/>
            <person name="Hall A.B."/>
            <person name="Jiang X."/>
            <person name="Thorpe C."/>
            <person name="Mueller R.L."/>
            <person name="Sun C."/>
            <person name="Waterhouse R.M."/>
            <person name="Yan G."/>
            <person name="Tu Z.J."/>
            <person name="Fang X."/>
            <person name="James A.A."/>
        </authorList>
    </citation>
    <scope>NUCLEOTIDE SEQUENCE [LARGE SCALE GENOMIC DNA]</scope>
    <source>
        <strain evidence="4">Foshan</strain>
    </source>
</reference>
<dbReference type="GeneID" id="134286224"/>
<dbReference type="PANTHER" id="PTHR47331:SF1">
    <property type="entry name" value="GAG-LIKE PROTEIN"/>
    <property type="match status" value="1"/>
</dbReference>
<dbReference type="Pfam" id="PF05380">
    <property type="entry name" value="Peptidase_A17"/>
    <property type="match status" value="1"/>
</dbReference>
<reference evidence="3" key="2">
    <citation type="submission" date="2025-05" db="UniProtKB">
        <authorList>
            <consortium name="EnsemblMetazoa"/>
        </authorList>
    </citation>
    <scope>IDENTIFICATION</scope>
    <source>
        <strain evidence="3">Foshan</strain>
    </source>
</reference>
<feature type="signal peptide" evidence="2">
    <location>
        <begin position="1"/>
        <end position="25"/>
    </location>
</feature>
<dbReference type="EnsemblMetazoa" id="AALFPA23_007706.R10315">
    <property type="protein sequence ID" value="AALFPA23_007706.P10315"/>
    <property type="gene ID" value="AALFPA23_007706"/>
</dbReference>
<evidence type="ECO:0000256" key="1">
    <source>
        <dbReference type="SAM" id="MobiDB-lite"/>
    </source>
</evidence>
<dbReference type="RefSeq" id="XP_062703794.1">
    <property type="nucleotide sequence ID" value="XM_062847810.1"/>
</dbReference>
<accession>A0ABM1YBW8</accession>
<name>A0ABM1YBW8_AEDAL</name>
<evidence type="ECO:0000313" key="4">
    <source>
        <dbReference type="Proteomes" id="UP000069940"/>
    </source>
</evidence>
<keyword evidence="4" id="KW-1185">Reference proteome</keyword>
<dbReference type="Proteomes" id="UP000069940">
    <property type="component" value="Unassembled WGS sequence"/>
</dbReference>
<dbReference type="PANTHER" id="PTHR47331">
    <property type="entry name" value="PHD-TYPE DOMAIN-CONTAINING PROTEIN"/>
    <property type="match status" value="1"/>
</dbReference>